<sequence>MFGRKKNEQSEDEKYWEESSDELWKRLAKEHRSNVWLKSFICRVLEIEPEINTAYAGNEAYCQQVGYPVEEIKVNEDYQLIMTLDQYKRLKPDIKHLLRKLDLVTVPIEDDLNLLDLLEETKHERD</sequence>
<dbReference type="OrthoDB" id="10008557at2"/>
<comment type="caution">
    <text evidence="1">The sequence shown here is derived from an EMBL/GenBank/DDBJ whole genome shotgun (WGS) entry which is preliminary data.</text>
</comment>
<evidence type="ECO:0000313" key="1">
    <source>
        <dbReference type="EMBL" id="MQS52151.1"/>
    </source>
</evidence>
<evidence type="ECO:0000313" key="2">
    <source>
        <dbReference type="Proteomes" id="UP000380386"/>
    </source>
</evidence>
<name>A0A5P0ZGH2_9LACO</name>
<dbReference type="EMBL" id="VDFM01000003">
    <property type="protein sequence ID" value="MQS52151.1"/>
    <property type="molecule type" value="Genomic_DNA"/>
</dbReference>
<proteinExistence type="predicted"/>
<accession>A0A5P0ZGH2</accession>
<dbReference type="AlphaFoldDB" id="A0A5P0ZGH2"/>
<organism evidence="1 2">
    <name type="scientific">Companilactobacillus mishanensis</name>
    <dbReference type="NCBI Taxonomy" id="2486008"/>
    <lineage>
        <taxon>Bacteria</taxon>
        <taxon>Bacillati</taxon>
        <taxon>Bacillota</taxon>
        <taxon>Bacilli</taxon>
        <taxon>Lactobacillales</taxon>
        <taxon>Lactobacillaceae</taxon>
        <taxon>Companilactobacillus</taxon>
    </lineage>
</organism>
<reference evidence="1 2" key="1">
    <citation type="journal article" date="2019" name="Syst. Appl. Microbiol.">
        <title>Polyphasic characterization of two novel Lactobacillus spp. isolated from blown salami packages: Description of Lactobacillus halodurans sp. nov. and Lactobacillus salsicarnum sp. nov.</title>
        <authorList>
            <person name="Schuster J.A."/>
            <person name="Klingl A."/>
            <person name="Vogel R.F."/>
            <person name="Ehrmann M.A."/>
        </authorList>
    </citation>
    <scope>NUCLEOTIDE SEQUENCE [LARGE SCALE GENOMIC DNA]</scope>
    <source>
        <strain evidence="1 2">TMW 1.2118</strain>
    </source>
</reference>
<gene>
    <name evidence="1" type="ORF">FHL02_03855</name>
</gene>
<dbReference type="RefSeq" id="WP_153382527.1">
    <property type="nucleotide sequence ID" value="NZ_VDFM01000003.1"/>
</dbReference>
<dbReference type="Proteomes" id="UP000380386">
    <property type="component" value="Unassembled WGS sequence"/>
</dbReference>
<protein>
    <submittedName>
        <fullName evidence="1">Uncharacterized protein</fullName>
    </submittedName>
</protein>